<dbReference type="AlphaFoldDB" id="A0AAV5U9V9"/>
<keyword evidence="1" id="KW-0472">Membrane</keyword>
<dbReference type="EMBL" id="BTSX01000006">
    <property type="protein sequence ID" value="GMT03179.1"/>
    <property type="molecule type" value="Genomic_DNA"/>
</dbReference>
<protein>
    <recommendedName>
        <fullName evidence="4">G protein-coupled receptor</fullName>
    </recommendedName>
</protein>
<feature type="transmembrane region" description="Helical" evidence="1">
    <location>
        <begin position="20"/>
        <end position="38"/>
    </location>
</feature>
<feature type="transmembrane region" description="Helical" evidence="1">
    <location>
        <begin position="50"/>
        <end position="81"/>
    </location>
</feature>
<feature type="non-terminal residue" evidence="2">
    <location>
        <position position="129"/>
    </location>
</feature>
<dbReference type="PANTHER" id="PTHR22941">
    <property type="entry name" value="SERPENTINE RECEPTOR"/>
    <property type="match status" value="1"/>
</dbReference>
<dbReference type="PANTHER" id="PTHR22941:SF26">
    <property type="entry name" value="SERPENTINE RECEPTOR, CLASS H"/>
    <property type="match status" value="1"/>
</dbReference>
<dbReference type="InterPro" id="IPR019429">
    <property type="entry name" value="7TM_GPCR_serpentine_rcpt_Sri"/>
</dbReference>
<name>A0AAV5U9V9_9BILA</name>
<comment type="caution">
    <text evidence="2">The sequence shown here is derived from an EMBL/GenBank/DDBJ whole genome shotgun (WGS) entry which is preliminary data.</text>
</comment>
<dbReference type="InterPro" id="IPR053220">
    <property type="entry name" value="Nematode_rcpt-like_serp_H"/>
</dbReference>
<evidence type="ECO:0000313" key="2">
    <source>
        <dbReference type="EMBL" id="GMT03179.1"/>
    </source>
</evidence>
<gene>
    <name evidence="2" type="ORF">PENTCL1PPCAC_25353</name>
</gene>
<evidence type="ECO:0008006" key="4">
    <source>
        <dbReference type="Google" id="ProtNLM"/>
    </source>
</evidence>
<accession>A0AAV5U9V9</accession>
<feature type="transmembrane region" description="Helical" evidence="1">
    <location>
        <begin position="93"/>
        <end position="115"/>
    </location>
</feature>
<keyword evidence="3" id="KW-1185">Reference proteome</keyword>
<keyword evidence="1" id="KW-1133">Transmembrane helix</keyword>
<proteinExistence type="predicted"/>
<sequence length="129" mass="14415">MNSTELSVGFQSIVVWANHISGAVLFAVNGLVCMLTVVDSDPRGRTYRKYLLNLQILSTLADMFACSCSPFLQFNCIIIYADEGITSVVGLTVALMVYLTLYTQMVVAYFFCIFFRRNIILPHGSGYIF</sequence>
<evidence type="ECO:0000256" key="1">
    <source>
        <dbReference type="SAM" id="Phobius"/>
    </source>
</evidence>
<organism evidence="2 3">
    <name type="scientific">Pristionchus entomophagus</name>
    <dbReference type="NCBI Taxonomy" id="358040"/>
    <lineage>
        <taxon>Eukaryota</taxon>
        <taxon>Metazoa</taxon>
        <taxon>Ecdysozoa</taxon>
        <taxon>Nematoda</taxon>
        <taxon>Chromadorea</taxon>
        <taxon>Rhabditida</taxon>
        <taxon>Rhabditina</taxon>
        <taxon>Diplogasteromorpha</taxon>
        <taxon>Diplogasteroidea</taxon>
        <taxon>Neodiplogasteridae</taxon>
        <taxon>Pristionchus</taxon>
    </lineage>
</organism>
<dbReference type="Pfam" id="PF10327">
    <property type="entry name" value="7TM_GPCR_Sri"/>
    <property type="match status" value="1"/>
</dbReference>
<reference evidence="2" key="1">
    <citation type="submission" date="2023-10" db="EMBL/GenBank/DDBJ databases">
        <title>Genome assembly of Pristionchus species.</title>
        <authorList>
            <person name="Yoshida K."/>
            <person name="Sommer R.J."/>
        </authorList>
    </citation>
    <scope>NUCLEOTIDE SEQUENCE</scope>
    <source>
        <strain evidence="2">RS0144</strain>
    </source>
</reference>
<dbReference type="Proteomes" id="UP001432027">
    <property type="component" value="Unassembled WGS sequence"/>
</dbReference>
<keyword evidence="1" id="KW-0812">Transmembrane</keyword>
<evidence type="ECO:0000313" key="3">
    <source>
        <dbReference type="Proteomes" id="UP001432027"/>
    </source>
</evidence>